<dbReference type="InParanoid" id="A0A7M7GKU4"/>
<dbReference type="Proteomes" id="UP000007110">
    <property type="component" value="Unassembled WGS sequence"/>
</dbReference>
<reference evidence="2" key="1">
    <citation type="submission" date="2015-02" db="EMBL/GenBank/DDBJ databases">
        <title>Genome sequencing for Strongylocentrotus purpuratus.</title>
        <authorList>
            <person name="Murali S."/>
            <person name="Liu Y."/>
            <person name="Vee V."/>
            <person name="English A."/>
            <person name="Wang M."/>
            <person name="Skinner E."/>
            <person name="Han Y."/>
            <person name="Muzny D.M."/>
            <person name="Worley K.C."/>
            <person name="Gibbs R.A."/>
        </authorList>
    </citation>
    <scope>NUCLEOTIDE SEQUENCE</scope>
</reference>
<dbReference type="KEGG" id="spu:100893180"/>
<evidence type="ECO:0000313" key="1">
    <source>
        <dbReference type="EnsemblMetazoa" id="XP_003730492"/>
    </source>
</evidence>
<dbReference type="EnsemblMetazoa" id="XM_003730444">
    <property type="protein sequence ID" value="XP_003730492"/>
    <property type="gene ID" value="LOC100893180"/>
</dbReference>
<proteinExistence type="predicted"/>
<accession>A0A7M7GKU4</accession>
<reference evidence="1" key="2">
    <citation type="submission" date="2021-01" db="UniProtKB">
        <authorList>
            <consortium name="EnsemblMetazoa"/>
        </authorList>
    </citation>
    <scope>IDENTIFICATION</scope>
</reference>
<dbReference type="GeneID" id="115925882"/>
<organism evidence="1 2">
    <name type="scientific">Strongylocentrotus purpuratus</name>
    <name type="common">Purple sea urchin</name>
    <dbReference type="NCBI Taxonomy" id="7668"/>
    <lineage>
        <taxon>Eukaryota</taxon>
        <taxon>Metazoa</taxon>
        <taxon>Echinodermata</taxon>
        <taxon>Eleutherozoa</taxon>
        <taxon>Echinozoa</taxon>
        <taxon>Echinoidea</taxon>
        <taxon>Euechinoidea</taxon>
        <taxon>Echinacea</taxon>
        <taxon>Camarodonta</taxon>
        <taxon>Echinidea</taxon>
        <taxon>Strongylocentrotidae</taxon>
        <taxon>Strongylocentrotus</taxon>
    </lineage>
</organism>
<dbReference type="KEGG" id="spu:115925882"/>
<protein>
    <submittedName>
        <fullName evidence="1">Uncharacterized protein</fullName>
    </submittedName>
</protein>
<dbReference type="EnsemblMetazoa" id="XM_030989924">
    <property type="protein sequence ID" value="XP_030845784"/>
    <property type="gene ID" value="LOC115925882"/>
</dbReference>
<dbReference type="OrthoDB" id="424543at2759"/>
<dbReference type="AlphaFoldDB" id="A0A7M7GKU4"/>
<dbReference type="RefSeq" id="XP_003730492.1">
    <property type="nucleotide sequence ID" value="XM_003730444.1"/>
</dbReference>
<dbReference type="RefSeq" id="XP_030845784.1">
    <property type="nucleotide sequence ID" value="XM_030989924.1"/>
</dbReference>
<sequence length="116" mass="13552">MGVTRLDKLKNTHIKESLNLERDFMDKVSTKRLKYFGHILRMKSTRYPKIAVEGNVARNRPRGRPPKRWLDCISEDCKARSIPRLIDASRLAADRKTWHTITIQKPSRGPWPAWTA</sequence>
<dbReference type="GeneID" id="100893180"/>
<name>A0A7M7GKU4_STRPU</name>
<evidence type="ECO:0000313" key="2">
    <source>
        <dbReference type="Proteomes" id="UP000007110"/>
    </source>
</evidence>
<keyword evidence="2" id="KW-1185">Reference proteome</keyword>